<dbReference type="Gene3D" id="2.40.50.140">
    <property type="entry name" value="Nucleic acid-binding proteins"/>
    <property type="match status" value="1"/>
</dbReference>
<dbReference type="InterPro" id="IPR001781">
    <property type="entry name" value="Znf_LIM"/>
</dbReference>
<dbReference type="InterPro" id="IPR018499">
    <property type="entry name" value="Tetraspanin/Peripherin"/>
</dbReference>
<evidence type="ECO:0000256" key="8">
    <source>
        <dbReference type="PROSITE-ProRule" id="PRU00125"/>
    </source>
</evidence>
<dbReference type="InterPro" id="IPR012340">
    <property type="entry name" value="NA-bd_OB-fold"/>
</dbReference>
<feature type="compositionally biased region" description="Basic and acidic residues" evidence="9">
    <location>
        <begin position="297"/>
        <end position="312"/>
    </location>
</feature>
<feature type="transmembrane region" description="Helical" evidence="10">
    <location>
        <begin position="823"/>
        <end position="845"/>
    </location>
</feature>
<dbReference type="CDD" id="cd00164">
    <property type="entry name" value="S1_like"/>
    <property type="match status" value="1"/>
</dbReference>
<keyword evidence="13" id="KW-1185">Reference proteome</keyword>
<dbReference type="GO" id="GO:0051015">
    <property type="term" value="F:actin filament binding"/>
    <property type="evidence" value="ECO:0007669"/>
    <property type="project" value="UniProtKB-ARBA"/>
</dbReference>
<accession>A0A2U1QE99</accession>
<reference evidence="12 13" key="1">
    <citation type="journal article" date="2018" name="Mol. Plant">
        <title>The genome of Artemisia annua provides insight into the evolution of Asteraceae family and artemisinin biosynthesis.</title>
        <authorList>
            <person name="Shen Q."/>
            <person name="Zhang L."/>
            <person name="Liao Z."/>
            <person name="Wang S."/>
            <person name="Yan T."/>
            <person name="Shi P."/>
            <person name="Liu M."/>
            <person name="Fu X."/>
            <person name="Pan Q."/>
            <person name="Wang Y."/>
            <person name="Lv Z."/>
            <person name="Lu X."/>
            <person name="Zhang F."/>
            <person name="Jiang W."/>
            <person name="Ma Y."/>
            <person name="Chen M."/>
            <person name="Hao X."/>
            <person name="Li L."/>
            <person name="Tang Y."/>
            <person name="Lv G."/>
            <person name="Zhou Y."/>
            <person name="Sun X."/>
            <person name="Brodelius P.E."/>
            <person name="Rose J.K.C."/>
            <person name="Tang K."/>
        </authorList>
    </citation>
    <scope>NUCLEOTIDE SEQUENCE [LARGE SCALE GENOMIC DNA]</scope>
    <source>
        <strain evidence="13">cv. Huhao1</strain>
        <tissue evidence="12">Leaf</tissue>
    </source>
</reference>
<dbReference type="GO" id="GO:0016020">
    <property type="term" value="C:membrane"/>
    <property type="evidence" value="ECO:0007669"/>
    <property type="project" value="UniProtKB-SubCell"/>
</dbReference>
<keyword evidence="2 10" id="KW-0812">Transmembrane</keyword>
<keyword evidence="5 10" id="KW-1133">Transmembrane helix</keyword>
<keyword evidence="7 10" id="KW-0472">Membrane</keyword>
<keyword evidence="6 8" id="KW-0440">LIM domain</keyword>
<evidence type="ECO:0000256" key="9">
    <source>
        <dbReference type="SAM" id="MobiDB-lite"/>
    </source>
</evidence>
<dbReference type="CDD" id="cd09441">
    <property type="entry name" value="LIM2_SF3"/>
    <property type="match status" value="1"/>
</dbReference>
<evidence type="ECO:0000313" key="12">
    <source>
        <dbReference type="EMBL" id="PWA96324.1"/>
    </source>
</evidence>
<feature type="compositionally biased region" description="Basic and acidic residues" evidence="9">
    <location>
        <begin position="332"/>
        <end position="346"/>
    </location>
</feature>
<evidence type="ECO:0000256" key="6">
    <source>
        <dbReference type="ARBA" id="ARBA00023038"/>
    </source>
</evidence>
<evidence type="ECO:0000256" key="7">
    <source>
        <dbReference type="ARBA" id="ARBA00023136"/>
    </source>
</evidence>
<dbReference type="GO" id="GO:0051017">
    <property type="term" value="P:actin filament bundle assembly"/>
    <property type="evidence" value="ECO:0007669"/>
    <property type="project" value="UniProtKB-ARBA"/>
</dbReference>
<evidence type="ECO:0000256" key="5">
    <source>
        <dbReference type="ARBA" id="ARBA00022989"/>
    </source>
</evidence>
<dbReference type="CDD" id="cd09440">
    <property type="entry name" value="LIM1_SF3"/>
    <property type="match status" value="1"/>
</dbReference>
<dbReference type="PANTHER" id="PTHR47600">
    <property type="entry name" value="NUCLEIC ACID-BINDING, OB-FOLD-LIKE PROTEIN"/>
    <property type="match status" value="1"/>
</dbReference>
<evidence type="ECO:0000313" key="13">
    <source>
        <dbReference type="Proteomes" id="UP000245207"/>
    </source>
</evidence>
<dbReference type="Pfam" id="PF00335">
    <property type="entry name" value="Tetraspanin"/>
    <property type="match status" value="1"/>
</dbReference>
<dbReference type="SMART" id="SM00132">
    <property type="entry name" value="LIM"/>
    <property type="match status" value="2"/>
</dbReference>
<sequence>MSFSGTIQKCRACDKTVHFIEMISADGIPYHKTCFRCVQCSGKLVMSSYFQLDGSLYCKPHFDQKFKEMGGISRIPSANKASEMGRSPSKLSSMFSGTQEKCAVCHKTVYPLEKVTVEGEFYHKQCFKCAQGGCKLTPSNYAALDGNLFCKPHFSQLFKETGNYSHLSKTASMKKNSEVDKIVAEVKDKKLNPEYGEGKRPKEPLAKSPNTTKHSVPNVVLWNSASFEEDDDETKMPSSLSLKPNLSLKMGKEEGKERFTDMILVRNSEPLPKSTKVDSTVDVEDTTCQTEQADQPYEDHSRSKSNIDESRGIEIGSDAKLSSDATLQGRPKRLDQPLKETSDIGGKDTRIDDLITKYMQSEDLPPTPLLKDREDTDWRRADDLLKTSGRAEVEMIRCSTRGFVVSFGSLIGFLPYRNLATKWKFIAFESWLRRKGLDPSTYRKSLGIIGNYNVTSEEPENIEGELSSHMELEDLFALYDQEKVDYLSTFIGQKIKVNVILADRESKKLIFSVKPKEQEESIQKKRNLMIEGVPALIHQTEVSWEVPSTTSFKIGQVVEAKVHQLDFSLERIYLSLKEITPDPLTESLEAVIDDRSVSDRSLEAERPEDELVALVVMGYGVWMSTHHDSCRKSLTLPIIGLGLLIFVISVLGFVGALKQNCLLLWAYLLMLCLVLVGILVFTVLVFIVTNNGSGHSVAGLRYKEYQLQDYGSWFIKKLNNTHNWKHIRSCFVKAETCQSLPKRYKTLKQYKLAKLTPIEAGCCRPPSQCGYPAVNASHYDLSFHPISSNKDCKRYKNSKAIKCYNCDSCKAGVAQYIKTEWRVIAIFNVILFVILSTIYFVGCCARRHAARMHSKS</sequence>
<dbReference type="Pfam" id="PF00412">
    <property type="entry name" value="LIM"/>
    <property type="match status" value="2"/>
</dbReference>
<name>A0A2U1QE99_ARTAN</name>
<feature type="region of interest" description="Disordered" evidence="9">
    <location>
        <begin position="289"/>
        <end position="346"/>
    </location>
</feature>
<evidence type="ECO:0000256" key="10">
    <source>
        <dbReference type="SAM" id="Phobius"/>
    </source>
</evidence>
<evidence type="ECO:0000259" key="11">
    <source>
        <dbReference type="PROSITE" id="PS50023"/>
    </source>
</evidence>
<dbReference type="EMBL" id="PKPP01000184">
    <property type="protein sequence ID" value="PWA96324.1"/>
    <property type="molecule type" value="Genomic_DNA"/>
</dbReference>
<protein>
    <submittedName>
        <fullName evidence="12">Polyribonucleotide nucleotidyltransferase</fullName>
    </submittedName>
</protein>
<dbReference type="FunFam" id="2.10.110.10:FF:000002">
    <property type="entry name" value="LIM domain and actin-binding 1"/>
    <property type="match status" value="2"/>
</dbReference>
<dbReference type="GO" id="GO:0016740">
    <property type="term" value="F:transferase activity"/>
    <property type="evidence" value="ECO:0007669"/>
    <property type="project" value="UniProtKB-KW"/>
</dbReference>
<evidence type="ECO:0000256" key="4">
    <source>
        <dbReference type="ARBA" id="ARBA00022833"/>
    </source>
</evidence>
<evidence type="ECO:0000256" key="1">
    <source>
        <dbReference type="ARBA" id="ARBA00004141"/>
    </source>
</evidence>
<dbReference type="STRING" id="35608.A0A2U1QE99"/>
<dbReference type="PANTHER" id="PTHR47600:SF2">
    <property type="entry name" value="NUCLEIC ACID-BINDING, RNA-BINDING DOMAIN, S1"/>
    <property type="match status" value="1"/>
</dbReference>
<organism evidence="12 13">
    <name type="scientific">Artemisia annua</name>
    <name type="common">Sweet wormwood</name>
    <dbReference type="NCBI Taxonomy" id="35608"/>
    <lineage>
        <taxon>Eukaryota</taxon>
        <taxon>Viridiplantae</taxon>
        <taxon>Streptophyta</taxon>
        <taxon>Embryophyta</taxon>
        <taxon>Tracheophyta</taxon>
        <taxon>Spermatophyta</taxon>
        <taxon>Magnoliopsida</taxon>
        <taxon>eudicotyledons</taxon>
        <taxon>Gunneridae</taxon>
        <taxon>Pentapetalae</taxon>
        <taxon>asterids</taxon>
        <taxon>campanulids</taxon>
        <taxon>Asterales</taxon>
        <taxon>Asteraceae</taxon>
        <taxon>Asteroideae</taxon>
        <taxon>Anthemideae</taxon>
        <taxon>Artemisiinae</taxon>
        <taxon>Artemisia</taxon>
    </lineage>
</organism>
<feature type="transmembrane region" description="Helical" evidence="10">
    <location>
        <begin position="664"/>
        <end position="688"/>
    </location>
</feature>
<keyword evidence="12" id="KW-0808">Transferase</keyword>
<dbReference type="Gene3D" id="2.10.110.10">
    <property type="entry name" value="Cysteine Rich Protein"/>
    <property type="match status" value="2"/>
</dbReference>
<comment type="caution">
    <text evidence="12">The sequence shown here is derived from an EMBL/GenBank/DDBJ whole genome shotgun (WGS) entry which is preliminary data.</text>
</comment>
<keyword evidence="4 8" id="KW-0862">Zinc</keyword>
<feature type="compositionally biased region" description="Basic and acidic residues" evidence="9">
    <location>
        <begin position="190"/>
        <end position="205"/>
    </location>
</feature>
<proteinExistence type="predicted"/>
<comment type="subcellular location">
    <subcellularLocation>
        <location evidence="1">Membrane</location>
        <topology evidence="1">Multi-pass membrane protein</topology>
    </subcellularLocation>
</comment>
<feature type="domain" description="LIM zinc-binding" evidence="11">
    <location>
        <begin position="100"/>
        <end position="160"/>
    </location>
</feature>
<feature type="domain" description="LIM zinc-binding" evidence="11">
    <location>
        <begin position="8"/>
        <end position="68"/>
    </location>
</feature>
<dbReference type="AlphaFoldDB" id="A0A2U1QE99"/>
<dbReference type="Proteomes" id="UP000245207">
    <property type="component" value="Unassembled WGS sequence"/>
</dbReference>
<evidence type="ECO:0000256" key="3">
    <source>
        <dbReference type="ARBA" id="ARBA00022723"/>
    </source>
</evidence>
<evidence type="ECO:0000256" key="2">
    <source>
        <dbReference type="ARBA" id="ARBA00022692"/>
    </source>
</evidence>
<dbReference type="GO" id="GO:0046872">
    <property type="term" value="F:metal ion binding"/>
    <property type="evidence" value="ECO:0007669"/>
    <property type="project" value="UniProtKB-KW"/>
</dbReference>
<dbReference type="PROSITE" id="PS50023">
    <property type="entry name" value="LIM_DOMAIN_2"/>
    <property type="match status" value="2"/>
</dbReference>
<dbReference type="PROSITE" id="PS00478">
    <property type="entry name" value="LIM_DOMAIN_1"/>
    <property type="match status" value="1"/>
</dbReference>
<dbReference type="SUPFAM" id="SSF50249">
    <property type="entry name" value="Nucleic acid-binding proteins"/>
    <property type="match status" value="1"/>
</dbReference>
<keyword evidence="3 8" id="KW-0479">Metal-binding</keyword>
<dbReference type="OrthoDB" id="2014092at2759"/>
<feature type="transmembrane region" description="Helical" evidence="10">
    <location>
        <begin position="634"/>
        <end position="657"/>
    </location>
</feature>
<feature type="region of interest" description="Disordered" evidence="9">
    <location>
        <begin position="190"/>
        <end position="214"/>
    </location>
</feature>
<gene>
    <name evidence="12" type="ORF">CTI12_AA040920</name>
</gene>
<dbReference type="SUPFAM" id="SSF57716">
    <property type="entry name" value="Glucocorticoid receptor-like (DNA-binding domain)"/>
    <property type="match status" value="4"/>
</dbReference>